<feature type="compositionally biased region" description="Basic and acidic residues" evidence="1">
    <location>
        <begin position="55"/>
        <end position="90"/>
    </location>
</feature>
<reference evidence="2" key="1">
    <citation type="submission" date="2021-02" db="EMBL/GenBank/DDBJ databases">
        <title>Skermanella TT6 skin isolate.</title>
        <authorList>
            <person name="Lee K."/>
            <person name="Ganzorig M."/>
        </authorList>
    </citation>
    <scope>NUCLEOTIDE SEQUENCE</scope>
    <source>
        <strain evidence="2">TT6</strain>
    </source>
</reference>
<feature type="region of interest" description="Disordered" evidence="1">
    <location>
        <begin position="53"/>
        <end position="104"/>
    </location>
</feature>
<name>A0ABX7BM65_9PROT</name>
<sequence>MDVKKYASEVMDSYDKNREYRSRVAFAHASNLEKDTGYAVGFTAASRIADQSMHAYDRHKDKGATHEQAKEKASDEMAARFNSKGRDLNEPTRQQQYRSASMTL</sequence>
<feature type="compositionally biased region" description="Polar residues" evidence="1">
    <location>
        <begin position="91"/>
        <end position="104"/>
    </location>
</feature>
<dbReference type="EMBL" id="CP067425">
    <property type="protein sequence ID" value="QQP94067.1"/>
    <property type="molecule type" value="Genomic_DNA"/>
</dbReference>
<evidence type="ECO:0000313" key="3">
    <source>
        <dbReference type="Proteomes" id="UP000595197"/>
    </source>
</evidence>
<accession>A0ABX7BM65</accession>
<proteinExistence type="predicted"/>
<keyword evidence="2" id="KW-0614">Plasmid</keyword>
<geneLocation type="plasmid" evidence="2 3">
    <name>pTT6-5</name>
</geneLocation>
<evidence type="ECO:0000256" key="1">
    <source>
        <dbReference type="SAM" id="MobiDB-lite"/>
    </source>
</evidence>
<protein>
    <submittedName>
        <fullName evidence="2">Uncharacterized protein</fullName>
    </submittedName>
</protein>
<organism evidence="2 3">
    <name type="scientific">Skermanella cutis</name>
    <dbReference type="NCBI Taxonomy" id="2775420"/>
    <lineage>
        <taxon>Bacteria</taxon>
        <taxon>Pseudomonadati</taxon>
        <taxon>Pseudomonadota</taxon>
        <taxon>Alphaproteobacteria</taxon>
        <taxon>Rhodospirillales</taxon>
        <taxon>Azospirillaceae</taxon>
        <taxon>Skermanella</taxon>
    </lineage>
</organism>
<dbReference type="RefSeq" id="WP_201083976.1">
    <property type="nucleotide sequence ID" value="NZ_CP067425.2"/>
</dbReference>
<gene>
    <name evidence="2" type="ORF">IGS68_35235</name>
</gene>
<evidence type="ECO:0000313" key="2">
    <source>
        <dbReference type="EMBL" id="QQP94067.1"/>
    </source>
</evidence>
<dbReference type="Proteomes" id="UP000595197">
    <property type="component" value="Plasmid pTT6-5"/>
</dbReference>
<keyword evidence="3" id="KW-1185">Reference proteome</keyword>